<organism evidence="3 4">
    <name type="scientific">Myxococcus llanfairpwllgwyngyllgogerychwyrndrobwllllantysiliogogogochensis</name>
    <dbReference type="NCBI Taxonomy" id="2590453"/>
    <lineage>
        <taxon>Bacteria</taxon>
        <taxon>Pseudomonadati</taxon>
        <taxon>Myxococcota</taxon>
        <taxon>Myxococcia</taxon>
        <taxon>Myxococcales</taxon>
        <taxon>Cystobacterineae</taxon>
        <taxon>Myxococcaceae</taxon>
        <taxon>Myxococcus</taxon>
    </lineage>
</organism>
<name>A0A540WM52_9BACT</name>
<evidence type="ECO:0000313" key="3">
    <source>
        <dbReference type="EMBL" id="TQF10102.1"/>
    </source>
</evidence>
<feature type="compositionally biased region" description="Low complexity" evidence="1">
    <location>
        <begin position="62"/>
        <end position="79"/>
    </location>
</feature>
<proteinExistence type="predicted"/>
<feature type="domain" description="NAD glycohydrolase translocation F5/8 type C" evidence="2">
    <location>
        <begin position="100"/>
        <end position="239"/>
    </location>
</feature>
<evidence type="ECO:0000256" key="1">
    <source>
        <dbReference type="SAM" id="MobiDB-lite"/>
    </source>
</evidence>
<dbReference type="OrthoDB" id="5450334at2"/>
<dbReference type="Proteomes" id="UP000315369">
    <property type="component" value="Unassembled WGS sequence"/>
</dbReference>
<evidence type="ECO:0000313" key="4">
    <source>
        <dbReference type="Proteomes" id="UP000315369"/>
    </source>
</evidence>
<feature type="region of interest" description="Disordered" evidence="1">
    <location>
        <begin position="36"/>
        <end position="86"/>
    </location>
</feature>
<dbReference type="RefSeq" id="WP_141648114.1">
    <property type="nucleotide sequence ID" value="NZ_VIFM01000281.1"/>
</dbReference>
<dbReference type="SUPFAM" id="SSF49785">
    <property type="entry name" value="Galactose-binding domain-like"/>
    <property type="match status" value="1"/>
</dbReference>
<dbReference type="InterPro" id="IPR008979">
    <property type="entry name" value="Galactose-bd-like_sf"/>
</dbReference>
<gene>
    <name evidence="3" type="ORF">FJV41_41250</name>
</gene>
<dbReference type="Pfam" id="PF25302">
    <property type="entry name" value="NADase_transloc"/>
    <property type="match status" value="1"/>
</dbReference>
<protein>
    <submittedName>
        <fullName evidence="3">Discoidin domain-containing protein</fullName>
    </submittedName>
</protein>
<dbReference type="NCBIfam" id="NF047619">
    <property type="entry name" value="NADase_discoid"/>
    <property type="match status" value="1"/>
</dbReference>
<keyword evidence="4" id="KW-1185">Reference proteome</keyword>
<dbReference type="EMBL" id="VIFM01000281">
    <property type="protein sequence ID" value="TQF10102.1"/>
    <property type="molecule type" value="Genomic_DNA"/>
</dbReference>
<dbReference type="InterPro" id="IPR057561">
    <property type="entry name" value="NADase_transloc"/>
</dbReference>
<dbReference type="AlphaFoldDB" id="A0A540WM52"/>
<comment type="caution">
    <text evidence="3">The sequence shown here is derived from an EMBL/GenBank/DDBJ whole genome shotgun (WGS) entry which is preliminary data.</text>
</comment>
<evidence type="ECO:0000259" key="2">
    <source>
        <dbReference type="Pfam" id="PF25302"/>
    </source>
</evidence>
<reference evidence="3 4" key="1">
    <citation type="submission" date="2019-06" db="EMBL/GenBank/DDBJ databases">
        <authorList>
            <person name="Livingstone P."/>
            <person name="Whitworth D."/>
        </authorList>
    </citation>
    <scope>NUCLEOTIDE SEQUENCE [LARGE SCALE GENOMIC DNA]</scope>
    <source>
        <strain evidence="3 4">AM401</strain>
    </source>
</reference>
<sequence>MSDDSWRGGTRWWKPLRVILGCVLLSTGAWGQSTDAGRTEAGGLGPSGAPDAGQTVSGGLGPSAPADAGRAASAAPGSAETPDAGLSDARRVEVKLHGVSVTVTASSMLVEGREPGRYGPANLLDEDPGTLWAEGAKGSGAGEWVELSFPPDTPVHSFLVTPGNPKSAKLYKANARPRKARLELKLAEGRKLDYVLDFPRDFPAGGAIYVDYARQFAVKSARLTVLTVWPGSRYRDLCLGGFVPVFRGPPDRSRPTFLGTGSELAPTLAMFMRSPSLVYGLLPPEISGVPARLRAYSRVPHNGPLPPPEEEFNMHHVTGGWSRFSEDLAGNAAAAGSQSELFRLVPAPGGKGYVFDPSAPPERPDSYSNFRVHWARVEDGWYVVGVDVLYREQTADD</sequence>
<accession>A0A540WM52</accession>